<evidence type="ECO:0000313" key="19">
    <source>
        <dbReference type="Proteomes" id="UP000277108"/>
    </source>
</evidence>
<dbReference type="InterPro" id="IPR000836">
    <property type="entry name" value="PRTase_dom"/>
</dbReference>
<dbReference type="PANTHER" id="PTHR43340:SF1">
    <property type="entry name" value="HYPOXANTHINE PHOSPHORIBOSYLTRANSFERASE"/>
    <property type="match status" value="1"/>
</dbReference>
<dbReference type="GO" id="GO:0000166">
    <property type="term" value="F:nucleotide binding"/>
    <property type="evidence" value="ECO:0007669"/>
    <property type="project" value="UniProtKB-KW"/>
</dbReference>
<reference evidence="18 19" key="1">
    <citation type="submission" date="2018-11" db="EMBL/GenBank/DDBJ databases">
        <title>Genomic Encyclopedia of Type Strains, Phase IV (KMG-IV): sequencing the most valuable type-strain genomes for metagenomic binning, comparative biology and taxonomic classification.</title>
        <authorList>
            <person name="Goeker M."/>
        </authorList>
    </citation>
    <scope>NUCLEOTIDE SEQUENCE [LARGE SCALE GENOMIC DNA]</scope>
    <source>
        <strain evidence="18 19">DSM 29158</strain>
    </source>
</reference>
<gene>
    <name evidence="18" type="ORF">EDD62_1768</name>
</gene>
<dbReference type="InterPro" id="IPR050408">
    <property type="entry name" value="HGPRT"/>
</dbReference>
<evidence type="ECO:0000256" key="15">
    <source>
        <dbReference type="ARBA" id="ARBA00049402"/>
    </source>
</evidence>
<dbReference type="UniPathway" id="UPA00591">
    <property type="reaction ID" value="UER00648"/>
</dbReference>
<comment type="subcellular location">
    <subcellularLocation>
        <location evidence="3 16">Cytoplasm</location>
    </subcellularLocation>
</comment>
<sequence length="183" mass="21063">MKNLDQDIKSVVVSKERIEEICQTLGERITKDYRDKDLICIGLLKGCSFFMTDLLKYVDTHLEIEYMDVSSYHGSTESTGEVKINLDLSRSIEGKDLLIVEDIVETGTTLNSIIDLLTYRKAKSIEIVTLLDKPNRRKIPMTPKYIGETIPDEFVVGYGLDYNENYRNMDYIGLLKEEVYKKS</sequence>
<evidence type="ECO:0000313" key="18">
    <source>
        <dbReference type="EMBL" id="RPF54467.1"/>
    </source>
</evidence>
<dbReference type="OrthoDB" id="9802824at2"/>
<comment type="function">
    <text evidence="2">Purine salvage pathway enzyme that catalyzes the transfer of the ribosyl-5-phosphate group from 5-phospho-alpha-D-ribose 1-diphosphate (PRPP) to the N9 position of the 6-oxopurines hypoxanthine and guanine to form the corresponding ribonucleotides IMP (inosine 5'-monophosphate) and GMP (guanosine 5'-monophosphate), with the release of PPi.</text>
</comment>
<dbReference type="GO" id="GO:0005829">
    <property type="term" value="C:cytosol"/>
    <property type="evidence" value="ECO:0007669"/>
    <property type="project" value="TreeGrafter"/>
</dbReference>
<accession>A0A3N5BAR9</accession>
<dbReference type="GO" id="GO:0052657">
    <property type="term" value="F:guanine phosphoribosyltransferase activity"/>
    <property type="evidence" value="ECO:0007669"/>
    <property type="project" value="UniProtKB-ARBA"/>
</dbReference>
<protein>
    <recommendedName>
        <fullName evidence="16">Hypoxanthine phosphoribosyltransferase</fullName>
        <ecNumber evidence="16">2.4.2.8</ecNumber>
    </recommendedName>
</protein>
<evidence type="ECO:0000256" key="5">
    <source>
        <dbReference type="ARBA" id="ARBA00004676"/>
    </source>
</evidence>
<comment type="pathway">
    <text evidence="5">Purine metabolism; GMP biosynthesis via salvage pathway; GMP from guanine: step 1/1.</text>
</comment>
<evidence type="ECO:0000256" key="13">
    <source>
        <dbReference type="ARBA" id="ARBA00022842"/>
    </source>
</evidence>
<comment type="similarity">
    <text evidence="6 16">Belongs to the purine/pyrimidine phosphoribosyltransferase family.</text>
</comment>
<keyword evidence="9 16" id="KW-0808">Transferase</keyword>
<dbReference type="PANTHER" id="PTHR43340">
    <property type="entry name" value="HYPOXANTHINE-GUANINE PHOSPHORIBOSYLTRANSFERASE"/>
    <property type="match status" value="1"/>
</dbReference>
<dbReference type="EC" id="2.4.2.8" evidence="16"/>
<keyword evidence="11 16" id="KW-0660">Purine salvage</keyword>
<dbReference type="GO" id="GO:0032263">
    <property type="term" value="P:GMP salvage"/>
    <property type="evidence" value="ECO:0007669"/>
    <property type="project" value="TreeGrafter"/>
</dbReference>
<dbReference type="GO" id="GO:0032264">
    <property type="term" value="P:IMP salvage"/>
    <property type="evidence" value="ECO:0007669"/>
    <property type="project" value="UniProtKB-UniPathway"/>
</dbReference>
<feature type="domain" description="Phosphoribosyltransferase" evidence="17">
    <location>
        <begin position="16"/>
        <end position="162"/>
    </location>
</feature>
<evidence type="ECO:0000256" key="8">
    <source>
        <dbReference type="ARBA" id="ARBA00022676"/>
    </source>
</evidence>
<evidence type="ECO:0000259" key="17">
    <source>
        <dbReference type="Pfam" id="PF00156"/>
    </source>
</evidence>
<evidence type="ECO:0000256" key="6">
    <source>
        <dbReference type="ARBA" id="ARBA00008391"/>
    </source>
</evidence>
<evidence type="ECO:0000256" key="4">
    <source>
        <dbReference type="ARBA" id="ARBA00004669"/>
    </source>
</evidence>
<dbReference type="Pfam" id="PF00156">
    <property type="entry name" value="Pribosyltran"/>
    <property type="match status" value="1"/>
</dbReference>
<comment type="caution">
    <text evidence="18">The sequence shown here is derived from an EMBL/GenBank/DDBJ whole genome shotgun (WGS) entry which is preliminary data.</text>
</comment>
<evidence type="ECO:0000256" key="12">
    <source>
        <dbReference type="ARBA" id="ARBA00022741"/>
    </source>
</evidence>
<evidence type="ECO:0000256" key="16">
    <source>
        <dbReference type="RuleBase" id="RU364099"/>
    </source>
</evidence>
<dbReference type="GO" id="GO:0006178">
    <property type="term" value="P:guanine salvage"/>
    <property type="evidence" value="ECO:0007669"/>
    <property type="project" value="TreeGrafter"/>
</dbReference>
<proteinExistence type="inferred from homology"/>
<dbReference type="CDD" id="cd06223">
    <property type="entry name" value="PRTases_typeI"/>
    <property type="match status" value="1"/>
</dbReference>
<keyword evidence="19" id="KW-1185">Reference proteome</keyword>
<evidence type="ECO:0000256" key="1">
    <source>
        <dbReference type="ARBA" id="ARBA00001946"/>
    </source>
</evidence>
<organism evidence="18 19">
    <name type="scientific">Abyssicoccus albus</name>
    <dbReference type="NCBI Taxonomy" id="1817405"/>
    <lineage>
        <taxon>Bacteria</taxon>
        <taxon>Bacillati</taxon>
        <taxon>Bacillota</taxon>
        <taxon>Bacilli</taxon>
        <taxon>Bacillales</taxon>
        <taxon>Abyssicoccaceae</taxon>
    </lineage>
</organism>
<dbReference type="GO" id="GO:0006166">
    <property type="term" value="P:purine ribonucleoside salvage"/>
    <property type="evidence" value="ECO:0007669"/>
    <property type="project" value="UniProtKB-KW"/>
</dbReference>
<dbReference type="Proteomes" id="UP000277108">
    <property type="component" value="Unassembled WGS sequence"/>
</dbReference>
<evidence type="ECO:0000256" key="7">
    <source>
        <dbReference type="ARBA" id="ARBA00022490"/>
    </source>
</evidence>
<evidence type="ECO:0000256" key="14">
    <source>
        <dbReference type="ARBA" id="ARBA00048811"/>
    </source>
</evidence>
<comment type="pathway">
    <text evidence="4 16">Purine metabolism; IMP biosynthesis via salvage pathway; IMP from hypoxanthine: step 1/1.</text>
</comment>
<dbReference type="AlphaFoldDB" id="A0A3N5BAR9"/>
<dbReference type="GO" id="GO:0004422">
    <property type="term" value="F:hypoxanthine phosphoribosyltransferase activity"/>
    <property type="evidence" value="ECO:0007669"/>
    <property type="project" value="InterPro"/>
</dbReference>
<evidence type="ECO:0000256" key="9">
    <source>
        <dbReference type="ARBA" id="ARBA00022679"/>
    </source>
</evidence>
<dbReference type="FunFam" id="3.40.50.2020:FF:000006">
    <property type="entry name" value="Hypoxanthine phosphoribosyltransferase"/>
    <property type="match status" value="1"/>
</dbReference>
<name>A0A3N5BAR9_9BACL</name>
<keyword evidence="7 16" id="KW-0963">Cytoplasm</keyword>
<dbReference type="EMBL" id="RKRK01000007">
    <property type="protein sequence ID" value="RPF54467.1"/>
    <property type="molecule type" value="Genomic_DNA"/>
</dbReference>
<dbReference type="SUPFAM" id="SSF53271">
    <property type="entry name" value="PRTase-like"/>
    <property type="match status" value="1"/>
</dbReference>
<keyword evidence="12 16" id="KW-0547">Nucleotide-binding</keyword>
<evidence type="ECO:0000256" key="3">
    <source>
        <dbReference type="ARBA" id="ARBA00004496"/>
    </source>
</evidence>
<dbReference type="InterPro" id="IPR005904">
    <property type="entry name" value="Hxn_phspho_trans"/>
</dbReference>
<keyword evidence="10 16" id="KW-0479">Metal-binding</keyword>
<dbReference type="Gene3D" id="3.40.50.2020">
    <property type="match status" value="1"/>
</dbReference>
<evidence type="ECO:0000256" key="2">
    <source>
        <dbReference type="ARBA" id="ARBA00002049"/>
    </source>
</evidence>
<dbReference type="RefSeq" id="WP_123808729.1">
    <property type="nucleotide sequence ID" value="NZ_RKRK01000007.1"/>
</dbReference>
<comment type="catalytic activity">
    <reaction evidence="15">
        <text>IMP + diphosphate = hypoxanthine + 5-phospho-alpha-D-ribose 1-diphosphate</text>
        <dbReference type="Rhea" id="RHEA:17973"/>
        <dbReference type="ChEBI" id="CHEBI:17368"/>
        <dbReference type="ChEBI" id="CHEBI:33019"/>
        <dbReference type="ChEBI" id="CHEBI:58017"/>
        <dbReference type="ChEBI" id="CHEBI:58053"/>
        <dbReference type="EC" id="2.4.2.8"/>
    </reaction>
    <physiologicalReaction direction="right-to-left" evidence="15">
        <dbReference type="Rhea" id="RHEA:17975"/>
    </physiologicalReaction>
</comment>
<dbReference type="InterPro" id="IPR029057">
    <property type="entry name" value="PRTase-like"/>
</dbReference>
<comment type="cofactor">
    <cofactor evidence="1 16">
        <name>Mg(2+)</name>
        <dbReference type="ChEBI" id="CHEBI:18420"/>
    </cofactor>
</comment>
<dbReference type="GO" id="GO:0046100">
    <property type="term" value="P:hypoxanthine metabolic process"/>
    <property type="evidence" value="ECO:0007669"/>
    <property type="project" value="TreeGrafter"/>
</dbReference>
<keyword evidence="13 16" id="KW-0460">Magnesium</keyword>
<keyword evidence="8 16" id="KW-0328">Glycosyltransferase</keyword>
<evidence type="ECO:0000256" key="11">
    <source>
        <dbReference type="ARBA" id="ARBA00022726"/>
    </source>
</evidence>
<dbReference type="GO" id="GO:0000287">
    <property type="term" value="F:magnesium ion binding"/>
    <property type="evidence" value="ECO:0007669"/>
    <property type="project" value="TreeGrafter"/>
</dbReference>
<evidence type="ECO:0000256" key="10">
    <source>
        <dbReference type="ARBA" id="ARBA00022723"/>
    </source>
</evidence>
<comment type="catalytic activity">
    <reaction evidence="14">
        <text>GMP + diphosphate = guanine + 5-phospho-alpha-D-ribose 1-diphosphate</text>
        <dbReference type="Rhea" id="RHEA:25424"/>
        <dbReference type="ChEBI" id="CHEBI:16235"/>
        <dbReference type="ChEBI" id="CHEBI:33019"/>
        <dbReference type="ChEBI" id="CHEBI:58017"/>
        <dbReference type="ChEBI" id="CHEBI:58115"/>
        <dbReference type="EC" id="2.4.2.8"/>
    </reaction>
    <physiologicalReaction direction="right-to-left" evidence="14">
        <dbReference type="Rhea" id="RHEA:25426"/>
    </physiologicalReaction>
</comment>
<dbReference type="NCBIfam" id="TIGR01203">
    <property type="entry name" value="HGPRTase"/>
    <property type="match status" value="1"/>
</dbReference>